<dbReference type="Pfam" id="PF01734">
    <property type="entry name" value="Patatin"/>
    <property type="match status" value="1"/>
</dbReference>
<evidence type="ECO:0000313" key="6">
    <source>
        <dbReference type="EMBL" id="WIF99771.1"/>
    </source>
</evidence>
<dbReference type="SUPFAM" id="SSF52151">
    <property type="entry name" value="FabD/lysophospholipase-like"/>
    <property type="match status" value="1"/>
</dbReference>
<evidence type="ECO:0000313" key="7">
    <source>
        <dbReference type="Proteomes" id="UP001236652"/>
    </source>
</evidence>
<dbReference type="InterPro" id="IPR050301">
    <property type="entry name" value="NTE"/>
</dbReference>
<dbReference type="InterPro" id="IPR045943">
    <property type="entry name" value="DUF6363"/>
</dbReference>
<proteinExistence type="predicted"/>
<sequence>MEQTGLVLEGGGMRGAYTAGVLDFFLDADLHFPYVVGASAGACNGTSYVARQKGRNYKVLVEYGGHPEYISYKRAITKRELFGMDFIFNKLPNELVPFDYDGFFQHSKKTKFVVGTTDVHTGLPMYYDFFEDGPTLLSLIRASSSLPFIAPMIHHEGKQLLDGGIADPIPISASLQEGNTKHVVISTRNPGYRKDKMKFSWLMKRKFKDYPNLTQALENRHERYNKTVEQVDDLVEQGNAFIIQPKKPLAVSRIERNRDKLHALYQQGYEEAESQYEALQDFLTSSARSVSMK</sequence>
<dbReference type="InterPro" id="IPR037483">
    <property type="entry name" value="YjjU-like"/>
</dbReference>
<gene>
    <name evidence="6" type="ORF">QNI29_08975</name>
</gene>
<keyword evidence="2 4" id="KW-0442">Lipid degradation</keyword>
<dbReference type="Pfam" id="PF19890">
    <property type="entry name" value="DUF6363"/>
    <property type="match status" value="1"/>
</dbReference>
<dbReference type="PROSITE" id="PS51635">
    <property type="entry name" value="PNPLA"/>
    <property type="match status" value="1"/>
</dbReference>
<dbReference type="Gene3D" id="3.40.1090.10">
    <property type="entry name" value="Cytosolic phospholipase A2 catalytic domain"/>
    <property type="match status" value="2"/>
</dbReference>
<dbReference type="InterPro" id="IPR016035">
    <property type="entry name" value="Acyl_Trfase/lysoPLipase"/>
</dbReference>
<protein>
    <submittedName>
        <fullName evidence="6">Patatin family protein</fullName>
    </submittedName>
</protein>
<dbReference type="CDD" id="cd07208">
    <property type="entry name" value="Pat_hypo_Ecoli_yjju_like"/>
    <property type="match status" value="1"/>
</dbReference>
<feature type="short sequence motif" description="GXSXG" evidence="4">
    <location>
        <begin position="37"/>
        <end position="41"/>
    </location>
</feature>
<evidence type="ECO:0000256" key="4">
    <source>
        <dbReference type="PROSITE-ProRule" id="PRU01161"/>
    </source>
</evidence>
<dbReference type="PANTHER" id="PTHR14226:SF25">
    <property type="entry name" value="PHOSPHOESTERASE"/>
    <property type="match status" value="1"/>
</dbReference>
<feature type="short sequence motif" description="DGA/G" evidence="4">
    <location>
        <begin position="162"/>
        <end position="164"/>
    </location>
</feature>
<name>A0ABY8V1E1_9BACI</name>
<keyword evidence="3 4" id="KW-0443">Lipid metabolism</keyword>
<evidence type="ECO:0000256" key="2">
    <source>
        <dbReference type="ARBA" id="ARBA00022963"/>
    </source>
</evidence>
<accession>A0ABY8V1E1</accession>
<dbReference type="Proteomes" id="UP001236652">
    <property type="component" value="Chromosome"/>
</dbReference>
<dbReference type="PANTHER" id="PTHR14226">
    <property type="entry name" value="NEUROPATHY TARGET ESTERASE/SWISS CHEESE D.MELANOGASTER"/>
    <property type="match status" value="1"/>
</dbReference>
<keyword evidence="1 4" id="KW-0378">Hydrolase</keyword>
<feature type="active site" description="Nucleophile" evidence="4">
    <location>
        <position position="39"/>
    </location>
</feature>
<feature type="short sequence motif" description="GXGXXG" evidence="4">
    <location>
        <begin position="10"/>
        <end position="15"/>
    </location>
</feature>
<feature type="active site" description="Proton acceptor" evidence="4">
    <location>
        <position position="162"/>
    </location>
</feature>
<evidence type="ECO:0000256" key="3">
    <source>
        <dbReference type="ARBA" id="ARBA00023098"/>
    </source>
</evidence>
<reference evidence="6 7" key="1">
    <citation type="submission" date="2023-05" db="EMBL/GenBank/DDBJ databases">
        <title>Comparative genomics reveals the evidence of polycyclic aromatic hydrocarbons degradation in moderately halophilic genus Pontibacillus.</title>
        <authorList>
            <person name="Yang H."/>
            <person name="Qian Z."/>
        </authorList>
    </citation>
    <scope>NUCLEOTIDE SEQUENCE [LARGE SCALE GENOMIC DNA]</scope>
    <source>
        <strain evidence="7">HN14</strain>
    </source>
</reference>
<evidence type="ECO:0000256" key="1">
    <source>
        <dbReference type="ARBA" id="ARBA00022801"/>
    </source>
</evidence>
<organism evidence="6 7">
    <name type="scientific">Pontibacillus chungwhensis</name>
    <dbReference type="NCBI Taxonomy" id="265426"/>
    <lineage>
        <taxon>Bacteria</taxon>
        <taxon>Bacillati</taxon>
        <taxon>Bacillota</taxon>
        <taxon>Bacilli</taxon>
        <taxon>Bacillales</taxon>
        <taxon>Bacillaceae</taxon>
        <taxon>Pontibacillus</taxon>
    </lineage>
</organism>
<dbReference type="RefSeq" id="WP_231416162.1">
    <property type="nucleotide sequence ID" value="NZ_CP126446.1"/>
</dbReference>
<evidence type="ECO:0000259" key="5">
    <source>
        <dbReference type="PROSITE" id="PS51635"/>
    </source>
</evidence>
<dbReference type="EMBL" id="CP126446">
    <property type="protein sequence ID" value="WIF99771.1"/>
    <property type="molecule type" value="Genomic_DNA"/>
</dbReference>
<keyword evidence="7" id="KW-1185">Reference proteome</keyword>
<feature type="domain" description="PNPLA" evidence="5">
    <location>
        <begin position="6"/>
        <end position="175"/>
    </location>
</feature>
<dbReference type="InterPro" id="IPR002641">
    <property type="entry name" value="PNPLA_dom"/>
</dbReference>